<evidence type="ECO:0000313" key="2">
    <source>
        <dbReference type="EMBL" id="ABC74929.1"/>
    </source>
</evidence>
<dbReference type="EMBL" id="DQ317692">
    <property type="protein sequence ID" value="ABC74929.1"/>
    <property type="molecule type" value="Genomic_DNA"/>
</dbReference>
<feature type="transmembrane region" description="Helical" evidence="1">
    <location>
        <begin position="6"/>
        <end position="28"/>
    </location>
</feature>
<dbReference type="RefSeq" id="YP_667903.1">
    <property type="nucleotide sequence ID" value="NC_008252.1"/>
</dbReference>
<keyword evidence="1" id="KW-0472">Membrane</keyword>
<keyword evidence="1" id="KW-0812">Transmembrane</keyword>
<proteinExistence type="predicted"/>
<dbReference type="KEGG" id="vg:4179153"/>
<sequence length="384" mass="43398">MLYLYLIIVLIIIISLYIFTKPLLYTVYDVVNVQKEYVDTIEENVENIAATLANSRYVPLENLPNININNSFDYATVENKCFSAPVKVTNVESSSFDCSSICNTDASTYFYINENDIFVVNGSQLSSGGYCTTTSLPTKCNRETSIVLYSVNTWSCIAEDPRFFAGEANSVQIAGRQHGHMILPGYEQYNILYDKLLENEVDITRNTFRSSWDELMDDGTRRFVVICNALDINYNLMFVNPYNEIECLPNVCTNVQYAHTDVKPDFVNGTCDCGDYDETRMMNVTSGDSSSICASIVNQADYDNNVYKVRTDCLKMTDNVSKLEISGVRLFCPPNIFNTTGDAANQVEIKGFACRTEIGRDELTYRQEADFGSRLTYLYDRSSS</sequence>
<dbReference type="OrthoDB" id="7191at10239"/>
<dbReference type="Pfam" id="PF04631">
    <property type="entry name" value="PIF2"/>
    <property type="match status" value="1"/>
</dbReference>
<evidence type="ECO:0000313" key="3">
    <source>
        <dbReference type="Proteomes" id="UP000242804"/>
    </source>
</evidence>
<evidence type="ECO:0000256" key="1">
    <source>
        <dbReference type="SAM" id="Phobius"/>
    </source>
</evidence>
<organism evidence="2 3">
    <name type="scientific">Neodiprion abietis nucleopolyhedrovirus</name>
    <dbReference type="NCBI Taxonomy" id="204507"/>
    <lineage>
        <taxon>Viruses</taxon>
        <taxon>Viruses incertae sedis</taxon>
        <taxon>Naldaviricetes</taxon>
        <taxon>Lefavirales</taxon>
        <taxon>Baculoviridae</taxon>
        <taxon>Gammabaculovirus</taxon>
        <taxon>Gammabaculovirus neabietis</taxon>
    </lineage>
</organism>
<dbReference type="InterPro" id="IPR006725">
    <property type="entry name" value="PIF2"/>
</dbReference>
<keyword evidence="1" id="KW-1133">Transmembrane helix</keyword>
<gene>
    <name evidence="2" type="primary">pif-2</name>
</gene>
<reference evidence="2 3" key="1">
    <citation type="journal article" date="2006" name="J. Virol.">
        <title>Sequence analysis and organization of the Neodiprion abietis nucleopolyhedrovirus genome.</title>
        <authorList>
            <person name="Duffy S.P."/>
            <person name="Young A.M."/>
            <person name="Morin B."/>
            <person name="Lucarotti C.J."/>
            <person name="Koop B.F."/>
            <person name="Levin D.B."/>
        </authorList>
    </citation>
    <scope>NUCLEOTIDE SEQUENCE [LARGE SCALE GENOMIC DNA]</scope>
</reference>
<keyword evidence="3" id="KW-1185">Reference proteome</keyword>
<accession>Q0ZP25</accession>
<name>Q0ZP25_9CBAC</name>
<dbReference type="GeneID" id="4179153"/>
<protein>
    <submittedName>
        <fullName evidence="2">Per-os infectivity factor 2</fullName>
    </submittedName>
</protein>
<dbReference type="Proteomes" id="UP000242804">
    <property type="component" value="Segment"/>
</dbReference>